<evidence type="ECO:0000256" key="11">
    <source>
        <dbReference type="ARBA" id="ARBA00023242"/>
    </source>
</evidence>
<evidence type="ECO:0000256" key="10">
    <source>
        <dbReference type="ARBA" id="ARBA00023163"/>
    </source>
</evidence>
<evidence type="ECO:0000256" key="7">
    <source>
        <dbReference type="ARBA" id="ARBA00023002"/>
    </source>
</evidence>
<proteinExistence type="predicted"/>
<keyword evidence="15" id="KW-1185">Reference proteome</keyword>
<dbReference type="InterPro" id="IPR050690">
    <property type="entry name" value="JHDM1_Histone_Demethylase"/>
</dbReference>
<evidence type="ECO:0000256" key="8">
    <source>
        <dbReference type="ARBA" id="ARBA00023004"/>
    </source>
</evidence>
<dbReference type="InterPro" id="IPR041070">
    <property type="entry name" value="JHD"/>
</dbReference>
<dbReference type="InterPro" id="IPR003347">
    <property type="entry name" value="JmjC_dom"/>
</dbReference>
<keyword evidence="9" id="KW-0805">Transcription regulation</keyword>
<dbReference type="Proteomes" id="UP000005237">
    <property type="component" value="Unassembled WGS sequence"/>
</dbReference>
<evidence type="ECO:0000256" key="5">
    <source>
        <dbReference type="ARBA" id="ARBA00022853"/>
    </source>
</evidence>
<evidence type="ECO:0000256" key="3">
    <source>
        <dbReference type="ARBA" id="ARBA00022771"/>
    </source>
</evidence>
<dbReference type="Pfam" id="PF02373">
    <property type="entry name" value="JmjC"/>
    <property type="match status" value="1"/>
</dbReference>
<dbReference type="InterPro" id="IPR001965">
    <property type="entry name" value="Znf_PHD"/>
</dbReference>
<feature type="region of interest" description="Disordered" evidence="12">
    <location>
        <begin position="122"/>
        <end position="141"/>
    </location>
</feature>
<evidence type="ECO:0000256" key="9">
    <source>
        <dbReference type="ARBA" id="ARBA00023015"/>
    </source>
</evidence>
<keyword evidence="2" id="KW-0479">Metal-binding</keyword>
<dbReference type="GO" id="GO:0008270">
    <property type="term" value="F:zinc ion binding"/>
    <property type="evidence" value="ECO:0007669"/>
    <property type="project" value="UniProtKB-KW"/>
</dbReference>
<dbReference type="EnsemblMetazoa" id="CJA09772.1">
    <property type="protein sequence ID" value="CJA09772.1"/>
    <property type="gene ID" value="WBGene00128976"/>
</dbReference>
<protein>
    <submittedName>
        <fullName evidence="14">JmjC domain-containing protein</fullName>
    </submittedName>
</protein>
<reference evidence="15" key="1">
    <citation type="submission" date="2010-08" db="EMBL/GenBank/DDBJ databases">
        <authorList>
            <consortium name="Caenorhabditis japonica Sequencing Consortium"/>
            <person name="Wilson R.K."/>
        </authorList>
    </citation>
    <scope>NUCLEOTIDE SEQUENCE [LARGE SCALE GENOMIC DNA]</scope>
    <source>
        <strain evidence="15">DF5081</strain>
    </source>
</reference>
<dbReference type="GO" id="GO:0051213">
    <property type="term" value="F:dioxygenase activity"/>
    <property type="evidence" value="ECO:0007669"/>
    <property type="project" value="UniProtKB-KW"/>
</dbReference>
<dbReference type="InterPro" id="IPR011011">
    <property type="entry name" value="Znf_FYVE_PHD"/>
</dbReference>
<keyword evidence="11" id="KW-0539">Nucleus</keyword>
<dbReference type="AlphaFoldDB" id="A0A8R1HSK5"/>
<reference evidence="14" key="2">
    <citation type="submission" date="2022-06" db="UniProtKB">
        <authorList>
            <consortium name="EnsemblMetazoa"/>
        </authorList>
    </citation>
    <scope>IDENTIFICATION</scope>
    <source>
        <strain evidence="14">DF5081</strain>
    </source>
</reference>
<name>A0A8R1HSK5_CAEJA</name>
<dbReference type="GO" id="GO:0006325">
    <property type="term" value="P:chromatin organization"/>
    <property type="evidence" value="ECO:0007669"/>
    <property type="project" value="UniProtKB-KW"/>
</dbReference>
<feature type="compositionally biased region" description="Basic and acidic residues" evidence="12">
    <location>
        <begin position="132"/>
        <end position="141"/>
    </location>
</feature>
<evidence type="ECO:0000256" key="2">
    <source>
        <dbReference type="ARBA" id="ARBA00022723"/>
    </source>
</evidence>
<dbReference type="Gene3D" id="2.60.120.650">
    <property type="entry name" value="Cupin"/>
    <property type="match status" value="1"/>
</dbReference>
<accession>A0A8R1HSK5</accession>
<dbReference type="Pfam" id="PF17811">
    <property type="entry name" value="JHD"/>
    <property type="match status" value="1"/>
</dbReference>
<dbReference type="SUPFAM" id="SSF51197">
    <property type="entry name" value="Clavaminate synthase-like"/>
    <property type="match status" value="1"/>
</dbReference>
<keyword evidence="7" id="KW-0560">Oxidoreductase</keyword>
<dbReference type="Gene3D" id="3.30.40.10">
    <property type="entry name" value="Zinc/RING finger domain, C3HC4 (zinc finger)"/>
    <property type="match status" value="1"/>
</dbReference>
<dbReference type="SUPFAM" id="SSF57903">
    <property type="entry name" value="FYVE/PHD zinc finger"/>
    <property type="match status" value="1"/>
</dbReference>
<dbReference type="InterPro" id="IPR013083">
    <property type="entry name" value="Znf_RING/FYVE/PHD"/>
</dbReference>
<keyword evidence="5" id="KW-0156">Chromatin regulator</keyword>
<evidence type="ECO:0000256" key="1">
    <source>
        <dbReference type="ARBA" id="ARBA00004123"/>
    </source>
</evidence>
<keyword evidence="3" id="KW-0863">Zinc-finger</keyword>
<dbReference type="PANTHER" id="PTHR23123">
    <property type="entry name" value="PHD/F-BOX CONTAINING PROTEIN"/>
    <property type="match status" value="1"/>
</dbReference>
<feature type="region of interest" description="Disordered" evidence="12">
    <location>
        <begin position="75"/>
        <end position="96"/>
    </location>
</feature>
<keyword evidence="10" id="KW-0804">Transcription</keyword>
<dbReference type="CDD" id="cd15517">
    <property type="entry name" value="PHD_TCF19_like"/>
    <property type="match status" value="1"/>
</dbReference>
<sequence>MDGNDEIKTVGDFVRRFASQISPPGERNTMLQSQFLMNQLALLQPTTSAFHDNQPNVMGNADRYLNTSGPLLVEAGSNNKTPGSIPPKTEVDSETKKEIKDEVKTEDVVPDNAHNIPLKVNVDSFENDSDEGPERTPKDTEKCAGCGRFTHVDDLAAIEAQKSNGPEKPLLSKKKSHRHKHNDYQWIGCENCGTWYHQLCSGLEQFEYYLYEKFHCHKCVEIVGPSIEYKKVAPNRHRWYDPNQRNLPIEVGSQTWIEQMQVWAEKIPPPNDHEVCVVQDGYEFRRKFEEFGGPDRWQKVFLVREKDGLQMTMPTPGAFDLEDVIEIMGPDFEVDTIDVYNQNTYSMKLSTFLKKFRDTAPRKHLYNFLSLEFSDNKIMNQMAKPPKFIHDISMVNTLWPDEDDPFYSVLLQRNDYLPTEQKPKVEQFCLSGMAHSFTDFHIDFGGSSVYYHIFKGQKIFYIAEPTEKNLRAYVEHETSPLSNEWFGDRIPGAVKRVVINEGETLLIPAGWIHAVYTPVDSLVFGGNFLHLGNIKMQLRVYNLENEIREQINSEAKFYFPNFEYLHWMFGRNVLDDRLKEANDEGSDMREMENNMWEAAKVLIPEMRKWVDRELREKSGREYEFVNFENKKKIISSLERQFRLQKKLQEDRNYPQRVKLKRKSRDSTEKDDEYCPSSSKKKYAKKSKDDTLKPKVSKIGKEEEPEEPCFTNASVSVIAPMKIKIVAEPTSEQKDVVQMFNNQCTSSGRKVKVNQHLVDYCGSHLEQRNEEVPQKPTKSFSELDTELEMCEARHSGEVVKKSKVPKAPKEDKPKGERKSGGKGSVKTTAKQRLAKMLKM</sequence>
<evidence type="ECO:0000256" key="4">
    <source>
        <dbReference type="ARBA" id="ARBA00022833"/>
    </source>
</evidence>
<feature type="domain" description="JmjC" evidence="13">
    <location>
        <begin position="393"/>
        <end position="545"/>
    </location>
</feature>
<dbReference type="SMART" id="SM00558">
    <property type="entry name" value="JmjC"/>
    <property type="match status" value="1"/>
</dbReference>
<evidence type="ECO:0000256" key="6">
    <source>
        <dbReference type="ARBA" id="ARBA00022964"/>
    </source>
</evidence>
<dbReference type="Gene3D" id="1.20.58.1360">
    <property type="match status" value="1"/>
</dbReference>
<evidence type="ECO:0000256" key="12">
    <source>
        <dbReference type="SAM" id="MobiDB-lite"/>
    </source>
</evidence>
<dbReference type="PROSITE" id="PS01359">
    <property type="entry name" value="ZF_PHD_1"/>
    <property type="match status" value="1"/>
</dbReference>
<organism evidence="14 15">
    <name type="scientific">Caenorhabditis japonica</name>
    <dbReference type="NCBI Taxonomy" id="281687"/>
    <lineage>
        <taxon>Eukaryota</taxon>
        <taxon>Metazoa</taxon>
        <taxon>Ecdysozoa</taxon>
        <taxon>Nematoda</taxon>
        <taxon>Chromadorea</taxon>
        <taxon>Rhabditida</taxon>
        <taxon>Rhabditina</taxon>
        <taxon>Rhabditomorpha</taxon>
        <taxon>Rhabditoidea</taxon>
        <taxon>Rhabditidae</taxon>
        <taxon>Peloderinae</taxon>
        <taxon>Caenorhabditis</taxon>
    </lineage>
</organism>
<dbReference type="InterPro" id="IPR019786">
    <property type="entry name" value="Zinc_finger_PHD-type_CS"/>
</dbReference>
<keyword evidence="6" id="KW-0223">Dioxygenase</keyword>
<evidence type="ECO:0000313" key="15">
    <source>
        <dbReference type="Proteomes" id="UP000005237"/>
    </source>
</evidence>
<dbReference type="GO" id="GO:0005634">
    <property type="term" value="C:nucleus"/>
    <property type="evidence" value="ECO:0007669"/>
    <property type="project" value="UniProtKB-SubCell"/>
</dbReference>
<comment type="subcellular location">
    <subcellularLocation>
        <location evidence="1">Nucleus</location>
    </subcellularLocation>
</comment>
<evidence type="ECO:0000313" key="14">
    <source>
        <dbReference type="EnsemblMetazoa" id="CJA09772.1"/>
    </source>
</evidence>
<feature type="compositionally biased region" description="Basic and acidic residues" evidence="12">
    <location>
        <begin position="806"/>
        <end position="818"/>
    </location>
</feature>
<dbReference type="SMART" id="SM00249">
    <property type="entry name" value="PHD"/>
    <property type="match status" value="1"/>
</dbReference>
<feature type="region of interest" description="Disordered" evidence="12">
    <location>
        <begin position="652"/>
        <end position="706"/>
    </location>
</feature>
<feature type="region of interest" description="Disordered" evidence="12">
    <location>
        <begin position="791"/>
        <end position="838"/>
    </location>
</feature>
<evidence type="ECO:0000259" key="13">
    <source>
        <dbReference type="PROSITE" id="PS51184"/>
    </source>
</evidence>
<dbReference type="PROSITE" id="PS51184">
    <property type="entry name" value="JMJC"/>
    <property type="match status" value="1"/>
</dbReference>
<keyword evidence="4" id="KW-0862">Zinc</keyword>
<keyword evidence="8" id="KW-0408">Iron</keyword>